<organism evidence="3 4">
    <name type="scientific">Arthrobotrys flagrans</name>
    <name type="common">Nematode-trapping fungus</name>
    <name type="synonym">Trichothecium flagrans</name>
    <dbReference type="NCBI Taxonomy" id="97331"/>
    <lineage>
        <taxon>Eukaryota</taxon>
        <taxon>Fungi</taxon>
        <taxon>Dikarya</taxon>
        <taxon>Ascomycota</taxon>
        <taxon>Pezizomycotina</taxon>
        <taxon>Orbiliomycetes</taxon>
        <taxon>Orbiliales</taxon>
        <taxon>Orbiliaceae</taxon>
        <taxon>Arthrobotrys</taxon>
    </lineage>
</organism>
<comment type="caution">
    <text evidence="3">The sequence shown here is derived from an EMBL/GenBank/DDBJ whole genome shotgun (WGS) entry which is preliminary data.</text>
</comment>
<name>A0A436ZRH5_ARTFL</name>
<feature type="region of interest" description="Disordered" evidence="2">
    <location>
        <begin position="159"/>
        <end position="198"/>
    </location>
</feature>
<dbReference type="EMBL" id="SAEB01000012">
    <property type="protein sequence ID" value="RVD81392.1"/>
    <property type="molecule type" value="Genomic_DNA"/>
</dbReference>
<dbReference type="AlphaFoldDB" id="A0A436ZRH5"/>
<feature type="coiled-coil region" evidence="1">
    <location>
        <begin position="362"/>
        <end position="389"/>
    </location>
</feature>
<sequence length="410" mass="45347">MGFEHSSASSIFDNANSCNFMQKPSHNRVNTIDPGLRQVNVDDVQNCTQDQSRDSFSSSLPRAGLAPEVNWLHPDTVAFPSSVHEQIAGDDVLFNQFLNNDCWAQDQVGSRPVIEGSSIVFARPGDPDSPPPIQDINNHLLQAHSAQDQASALTNDILQSPTTQDPKLPQQQRQAPHAFPKNPTREPAANRRSKPLEKACKDFSKGNCDKIFTNERTLGDHLLKVHNLKAFPCPNTGCIYQASRKDNVNLHKKRCKCGKRSSSPSTTTTTQLLKRSRLSKDSQPVLFIQPQPTETHPMLYTSAPDATIAALLPSFQIQSGESSLINTTTPFISMGDGNSIAINTQVPSSQPETHIVVRPLSRAALERENAKLREEVDRLTKKVGKLKTRCKSLIESFHVFTKFKVVNGKK</sequence>
<keyword evidence="1" id="KW-0175">Coiled coil</keyword>
<feature type="compositionally biased region" description="Polar residues" evidence="2">
    <location>
        <begin position="159"/>
        <end position="174"/>
    </location>
</feature>
<proteinExistence type="predicted"/>
<gene>
    <name evidence="3" type="ORF">DFL_009258</name>
</gene>
<dbReference type="OrthoDB" id="6365676at2759"/>
<dbReference type="RefSeq" id="XP_067486936.1">
    <property type="nucleotide sequence ID" value="XM_067639115.1"/>
</dbReference>
<reference evidence="3 4" key="1">
    <citation type="submission" date="2019-01" db="EMBL/GenBank/DDBJ databases">
        <title>Intercellular communication is required for trap formation in the nematode-trapping fungus Duddingtonia flagrans.</title>
        <authorList>
            <person name="Youssar L."/>
            <person name="Wernet V."/>
            <person name="Hensel N."/>
            <person name="Hildebrandt H.-G."/>
            <person name="Fischer R."/>
        </authorList>
    </citation>
    <scope>NUCLEOTIDE SEQUENCE [LARGE SCALE GENOMIC DNA]</scope>
    <source>
        <strain evidence="3 4">CBS H-5679</strain>
    </source>
</reference>
<keyword evidence="4" id="KW-1185">Reference proteome</keyword>
<evidence type="ECO:0000256" key="2">
    <source>
        <dbReference type="SAM" id="MobiDB-lite"/>
    </source>
</evidence>
<protein>
    <recommendedName>
        <fullName evidence="5">C2H2-type domain-containing protein</fullName>
    </recommendedName>
</protein>
<evidence type="ECO:0000256" key="1">
    <source>
        <dbReference type="SAM" id="Coils"/>
    </source>
</evidence>
<evidence type="ECO:0000313" key="3">
    <source>
        <dbReference type="EMBL" id="RVD81392.1"/>
    </source>
</evidence>
<dbReference type="Proteomes" id="UP000283090">
    <property type="component" value="Unassembled WGS sequence"/>
</dbReference>
<evidence type="ECO:0000313" key="4">
    <source>
        <dbReference type="Proteomes" id="UP000283090"/>
    </source>
</evidence>
<dbReference type="GeneID" id="93591569"/>
<dbReference type="VEuPathDB" id="FungiDB:DFL_009258"/>
<accession>A0A436ZRH5</accession>
<evidence type="ECO:0008006" key="5">
    <source>
        <dbReference type="Google" id="ProtNLM"/>
    </source>
</evidence>